<organism evidence="8">
    <name type="scientific">Hydrogenovibrio crunogenus (strain DSM 25203 / XCL-2)</name>
    <name type="common">Thiomicrospira crunogena</name>
    <dbReference type="NCBI Taxonomy" id="317025"/>
    <lineage>
        <taxon>Bacteria</taxon>
        <taxon>Pseudomonadati</taxon>
        <taxon>Pseudomonadota</taxon>
        <taxon>Gammaproteobacteria</taxon>
        <taxon>Thiotrichales</taxon>
        <taxon>Piscirickettsiaceae</taxon>
        <taxon>Hydrogenovibrio</taxon>
    </lineage>
</organism>
<dbReference type="AlphaFoldDB" id="Q31JD4"/>
<evidence type="ECO:0000256" key="6">
    <source>
        <dbReference type="ARBA" id="ARBA00022840"/>
    </source>
</evidence>
<dbReference type="NCBIfam" id="TIGR00097">
    <property type="entry name" value="HMP-P_kinase"/>
    <property type="match status" value="1"/>
</dbReference>
<dbReference type="GO" id="GO:0008902">
    <property type="term" value="F:hydroxymethylpyrimidine kinase activity"/>
    <property type="evidence" value="ECO:0007669"/>
    <property type="project" value="UniProtKB-EC"/>
</dbReference>
<keyword evidence="4" id="KW-0547">Nucleotide-binding</keyword>
<proteinExistence type="predicted"/>
<dbReference type="Gene3D" id="3.40.1190.20">
    <property type="match status" value="1"/>
</dbReference>
<keyword evidence="3 8" id="KW-0808">Transferase</keyword>
<dbReference type="PANTHER" id="PTHR20858">
    <property type="entry name" value="PHOSPHOMETHYLPYRIMIDINE KINASE"/>
    <property type="match status" value="1"/>
</dbReference>
<dbReference type="InterPro" id="IPR004399">
    <property type="entry name" value="HMP/HMP-P_kinase_dom"/>
</dbReference>
<dbReference type="PANTHER" id="PTHR20858:SF17">
    <property type="entry name" value="HYDROXYMETHYLPYRIMIDINE_PHOSPHOMETHYLPYRIMIDINE KINASE THI20-RELATED"/>
    <property type="match status" value="1"/>
</dbReference>
<sequence length="281" mass="30124">MDNHTPTVLSIAGSDPYGGAGIQADLKSIHALGGYALTCITALTAQNSQGVAHVVATSSDILNHQLDTLLQDIKVDAVKIGMLANAELINVVADKITQYSLKNIVLDTVLISSSGHPLLEESAIECLKKRLFPKATIITPNLPEINHLLGTHFHGIAQEMDAIKEAFLKLGAQAVVAKGGHGLETDLATDVLLQPNHPPMPFSSPRIQTSHTHGTGCSFSSAIATFLAQGNDLTSAVQQAKQQMHLWFGQSESLQFDYQSNLTHRKEPLHHLNLGTEPSNN</sequence>
<dbReference type="GO" id="GO:0005829">
    <property type="term" value="C:cytosol"/>
    <property type="evidence" value="ECO:0007669"/>
    <property type="project" value="TreeGrafter"/>
</dbReference>
<dbReference type="GO" id="GO:0009228">
    <property type="term" value="P:thiamine biosynthetic process"/>
    <property type="evidence" value="ECO:0007669"/>
    <property type="project" value="InterPro"/>
</dbReference>
<dbReference type="Pfam" id="PF08543">
    <property type="entry name" value="Phos_pyr_kin"/>
    <property type="match status" value="1"/>
</dbReference>
<gene>
    <name evidence="8" type="ordered locus">Tcr_0143</name>
</gene>
<dbReference type="FunFam" id="3.40.1190.20:FF:000003">
    <property type="entry name" value="Phosphomethylpyrimidine kinase ThiD"/>
    <property type="match status" value="1"/>
</dbReference>
<dbReference type="HOGENOM" id="CLU_020520_0_1_6"/>
<reference evidence="8" key="1">
    <citation type="submission" date="2006-07" db="EMBL/GenBank/DDBJ databases">
        <title>Complete sequence of Thiomicrospira crunogena XCL-2.</title>
        <authorList>
            <consortium name="US DOE Joint Genome Institute"/>
            <person name="Copeland A."/>
            <person name="Lucas S."/>
            <person name="Lapidus A."/>
            <person name="Barry K."/>
            <person name="Detter J.C."/>
            <person name="Glavina del Rio T."/>
            <person name="Hammon N."/>
            <person name="Israni S."/>
            <person name="Dalin E."/>
            <person name="Tice H."/>
            <person name="Pitluck S."/>
            <person name="Chain P."/>
            <person name="Malfatti S."/>
            <person name="Shin M."/>
            <person name="Vergez L."/>
            <person name="Schmutz J."/>
            <person name="Larimer F."/>
            <person name="Land M."/>
            <person name="Hauser L."/>
            <person name="Kyrpides N."/>
            <person name="Lykidis A."/>
            <person name="Scott K.M."/>
            <person name="Sievert S."/>
            <person name="Kerfeld C."/>
            <person name="Freyermuth S."/>
            <person name="Dobrinski K."/>
            <person name="Boller A."/>
            <person name="Fitzpatrick K."/>
            <person name="Thoma P."/>
            <person name="Moore J."/>
            <person name="Richardson P."/>
        </authorList>
    </citation>
    <scope>NUCLEOTIDE SEQUENCE</scope>
    <source>
        <strain evidence="8">XCL-2</strain>
    </source>
</reference>
<dbReference type="KEGG" id="tcx:Tcr_0143"/>
<dbReference type="CDD" id="cd01169">
    <property type="entry name" value="HMPP_kinase"/>
    <property type="match status" value="1"/>
</dbReference>
<dbReference type="STRING" id="317025.Tcr_0143"/>
<dbReference type="EC" id="2.7.1.49" evidence="2"/>
<dbReference type="GO" id="GO:0008972">
    <property type="term" value="F:phosphomethylpyrimidine kinase activity"/>
    <property type="evidence" value="ECO:0007669"/>
    <property type="project" value="InterPro"/>
</dbReference>
<evidence type="ECO:0000256" key="2">
    <source>
        <dbReference type="ARBA" id="ARBA00012135"/>
    </source>
</evidence>
<dbReference type="GO" id="GO:0009229">
    <property type="term" value="P:thiamine diphosphate biosynthetic process"/>
    <property type="evidence" value="ECO:0007669"/>
    <property type="project" value="UniProtKB-UniPathway"/>
</dbReference>
<keyword evidence="5 8" id="KW-0418">Kinase</keyword>
<dbReference type="SUPFAM" id="SSF53613">
    <property type="entry name" value="Ribokinase-like"/>
    <property type="match status" value="1"/>
</dbReference>
<accession>Q31JD4</accession>
<dbReference type="UniPathway" id="UPA00060">
    <property type="reaction ID" value="UER00138"/>
</dbReference>
<comment type="pathway">
    <text evidence="1">Cofactor biosynthesis; thiamine diphosphate biosynthesis.</text>
</comment>
<dbReference type="OrthoDB" id="9810880at2"/>
<evidence type="ECO:0000256" key="3">
    <source>
        <dbReference type="ARBA" id="ARBA00022679"/>
    </source>
</evidence>
<evidence type="ECO:0000259" key="7">
    <source>
        <dbReference type="Pfam" id="PF08543"/>
    </source>
</evidence>
<evidence type="ECO:0000256" key="4">
    <source>
        <dbReference type="ARBA" id="ARBA00022741"/>
    </source>
</evidence>
<keyword evidence="6" id="KW-0067">ATP-binding</keyword>
<dbReference type="InterPro" id="IPR013749">
    <property type="entry name" value="PM/HMP-P_kinase-1"/>
</dbReference>
<name>Q31JD4_HYDCU</name>
<protein>
    <recommendedName>
        <fullName evidence="2">hydroxymethylpyrimidine kinase</fullName>
        <ecNumber evidence="2">2.7.1.49</ecNumber>
    </recommendedName>
</protein>
<dbReference type="GO" id="GO:0005524">
    <property type="term" value="F:ATP binding"/>
    <property type="evidence" value="ECO:0007669"/>
    <property type="project" value="UniProtKB-KW"/>
</dbReference>
<dbReference type="InterPro" id="IPR029056">
    <property type="entry name" value="Ribokinase-like"/>
</dbReference>
<evidence type="ECO:0000256" key="1">
    <source>
        <dbReference type="ARBA" id="ARBA00004948"/>
    </source>
</evidence>
<evidence type="ECO:0000256" key="5">
    <source>
        <dbReference type="ARBA" id="ARBA00022777"/>
    </source>
</evidence>
<feature type="domain" description="Pyridoxamine kinase/Phosphomethylpyrimidine kinase" evidence="7">
    <location>
        <begin position="15"/>
        <end position="243"/>
    </location>
</feature>
<dbReference type="eggNOG" id="COG0351">
    <property type="taxonomic scope" value="Bacteria"/>
</dbReference>
<evidence type="ECO:0000313" key="8">
    <source>
        <dbReference type="EMBL" id="ABB40739.1"/>
    </source>
</evidence>
<dbReference type="EMBL" id="CP000109">
    <property type="protein sequence ID" value="ABB40739.1"/>
    <property type="molecule type" value="Genomic_DNA"/>
</dbReference>